<dbReference type="OrthoDB" id="9798438at2"/>
<accession>A0A1H9BSB0</accession>
<dbReference type="SUPFAM" id="SSF50956">
    <property type="entry name" value="Thermostable phytase (3-phytase)"/>
    <property type="match status" value="1"/>
</dbReference>
<reference evidence="2 3" key="1">
    <citation type="submission" date="2016-10" db="EMBL/GenBank/DDBJ databases">
        <authorList>
            <person name="de Groot N.N."/>
        </authorList>
    </citation>
    <scope>NUCLEOTIDE SEQUENCE [LARGE SCALE GENOMIC DNA]</scope>
    <source>
        <strain evidence="2 3">DSM 25927</strain>
    </source>
</reference>
<proteinExistence type="predicted"/>
<name>A0A1H9BSB0_9GAMM</name>
<feature type="signal peptide" evidence="1">
    <location>
        <begin position="1"/>
        <end position="35"/>
    </location>
</feature>
<gene>
    <name evidence="2" type="ORF">SAMN04488038_102204</name>
</gene>
<sequence length="328" mass="36065">MNDQLLRGFARLPGACFWRPALLAALLLGGGPAGAGNGPPPQLQVPELLEVSGLAASLRSPGWFWVHNDSGNPPRLYAIDEKGRLRQTVDLRAENRDWEDIAAFAWHGEPWLAVADTGDNLHWYRQSRILLLTEPLPVLEPSSIGVARRIVFDYPDGRPDIEAMAVDAQAGQILLLEKIRPPARLYALDLEGPEQQQAQLLGEMPDWWPEPPAPVETIGDSRYRGAATAMDLSRDGLHLAVLTGTHWMVFSRTPGESWRQALQRRPCSGRIRQPGQPRWRTIFEALAWDAQDRLWISGEAPEPPLLSVYPAPLCATGGAASASPPSGD</sequence>
<dbReference type="STRING" id="489703.SAMN04488038_102204"/>
<dbReference type="AlphaFoldDB" id="A0A1H9BSB0"/>
<evidence type="ECO:0000313" key="2">
    <source>
        <dbReference type="EMBL" id="SEP91840.1"/>
    </source>
</evidence>
<keyword evidence="3" id="KW-1185">Reference proteome</keyword>
<organism evidence="2 3">
    <name type="scientific">Solimonas aquatica</name>
    <dbReference type="NCBI Taxonomy" id="489703"/>
    <lineage>
        <taxon>Bacteria</taxon>
        <taxon>Pseudomonadati</taxon>
        <taxon>Pseudomonadota</taxon>
        <taxon>Gammaproteobacteria</taxon>
        <taxon>Nevskiales</taxon>
        <taxon>Nevskiaceae</taxon>
        <taxon>Solimonas</taxon>
    </lineage>
</organism>
<protein>
    <submittedName>
        <fullName evidence="2">Uncharacterized protein</fullName>
    </submittedName>
</protein>
<evidence type="ECO:0000313" key="3">
    <source>
        <dbReference type="Proteomes" id="UP000199233"/>
    </source>
</evidence>
<dbReference type="EMBL" id="FOFS01000002">
    <property type="protein sequence ID" value="SEP91840.1"/>
    <property type="molecule type" value="Genomic_DNA"/>
</dbReference>
<dbReference type="RefSeq" id="WP_093282180.1">
    <property type="nucleotide sequence ID" value="NZ_FOFS01000002.1"/>
</dbReference>
<keyword evidence="1" id="KW-0732">Signal</keyword>
<evidence type="ECO:0000256" key="1">
    <source>
        <dbReference type="SAM" id="SignalP"/>
    </source>
</evidence>
<dbReference type="Proteomes" id="UP000199233">
    <property type="component" value="Unassembled WGS sequence"/>
</dbReference>
<feature type="chain" id="PRO_5011766501" evidence="1">
    <location>
        <begin position="36"/>
        <end position="328"/>
    </location>
</feature>